<evidence type="ECO:0000256" key="4">
    <source>
        <dbReference type="ARBA" id="ARBA00022692"/>
    </source>
</evidence>
<evidence type="ECO:0000256" key="1">
    <source>
        <dbReference type="ARBA" id="ARBA00004651"/>
    </source>
</evidence>
<evidence type="ECO:0000256" key="6">
    <source>
        <dbReference type="ARBA" id="ARBA00023136"/>
    </source>
</evidence>
<reference evidence="8" key="2">
    <citation type="submission" date="2021-04" db="EMBL/GenBank/DDBJ databases">
        <authorList>
            <person name="Gilroy R."/>
        </authorList>
    </citation>
    <scope>NUCLEOTIDE SEQUENCE</scope>
    <source>
        <strain evidence="8">14975</strain>
    </source>
</reference>
<evidence type="ECO:0000256" key="5">
    <source>
        <dbReference type="ARBA" id="ARBA00022989"/>
    </source>
</evidence>
<evidence type="ECO:0000256" key="7">
    <source>
        <dbReference type="SAM" id="Phobius"/>
    </source>
</evidence>
<dbReference type="PANTHER" id="PTHR30106:SF2">
    <property type="entry name" value="UPF0324 INNER MEMBRANE PROTEIN YEIH"/>
    <property type="match status" value="1"/>
</dbReference>
<protein>
    <submittedName>
        <fullName evidence="8">Sulfate exporter family transporter</fullName>
    </submittedName>
</protein>
<keyword evidence="5 7" id="KW-1133">Transmembrane helix</keyword>
<sequence>MNAREVGIYTGATLHEVAHVVGAGEAMNGTDDSVSTACQRMTGARRELNAAVDLHLARHPELEESMRLPREQMNKACDALRGDLCTLPDFAEPSQPDIQRPAVIVKMVRVILPAPVLIVLSIILSRRERSSDGKRGKISVPLFAFLFLAVIGLNSFNLIPAEGLKVIEQIDTFLLTMAMTALGVETGFDKFMKAGPKPFLLALILFVRLVFGGYWLVKGSCALLS</sequence>
<comment type="similarity">
    <text evidence="2">Belongs to the UPF0324 family.</text>
</comment>
<evidence type="ECO:0000313" key="9">
    <source>
        <dbReference type="Proteomes" id="UP000823964"/>
    </source>
</evidence>
<comment type="caution">
    <text evidence="8">The sequence shown here is derived from an EMBL/GenBank/DDBJ whole genome shotgun (WGS) entry which is preliminary data.</text>
</comment>
<accession>A0A9D1VCD8</accession>
<evidence type="ECO:0000313" key="8">
    <source>
        <dbReference type="EMBL" id="HIX20561.1"/>
    </source>
</evidence>
<keyword evidence="4 7" id="KW-0812">Transmembrane</keyword>
<comment type="subcellular location">
    <subcellularLocation>
        <location evidence="1">Cell membrane</location>
        <topology evidence="1">Multi-pass membrane protein</topology>
    </subcellularLocation>
</comment>
<gene>
    <name evidence="8" type="ORF">H9862_08190</name>
</gene>
<feature type="transmembrane region" description="Helical" evidence="7">
    <location>
        <begin position="200"/>
        <end position="217"/>
    </location>
</feature>
<dbReference type="Pfam" id="PF03601">
    <property type="entry name" value="Cons_hypoth698"/>
    <property type="match status" value="1"/>
</dbReference>
<dbReference type="EMBL" id="DXFQ01000154">
    <property type="protein sequence ID" value="HIX20561.1"/>
    <property type="molecule type" value="Genomic_DNA"/>
</dbReference>
<organism evidence="8 9">
    <name type="scientific">Candidatus Akkermansia intestinigallinarum</name>
    <dbReference type="NCBI Taxonomy" id="2838431"/>
    <lineage>
        <taxon>Bacteria</taxon>
        <taxon>Pseudomonadati</taxon>
        <taxon>Verrucomicrobiota</taxon>
        <taxon>Verrucomicrobiia</taxon>
        <taxon>Verrucomicrobiales</taxon>
        <taxon>Akkermansiaceae</taxon>
        <taxon>Akkermansia</taxon>
    </lineage>
</organism>
<dbReference type="AlphaFoldDB" id="A0A9D1VCD8"/>
<proteinExistence type="inferred from homology"/>
<feature type="transmembrane region" description="Helical" evidence="7">
    <location>
        <begin position="138"/>
        <end position="158"/>
    </location>
</feature>
<keyword evidence="3" id="KW-1003">Cell membrane</keyword>
<dbReference type="GO" id="GO:0005886">
    <property type="term" value="C:plasma membrane"/>
    <property type="evidence" value="ECO:0007669"/>
    <property type="project" value="UniProtKB-SubCell"/>
</dbReference>
<dbReference type="InterPro" id="IPR018383">
    <property type="entry name" value="UPF0324_pro"/>
</dbReference>
<feature type="transmembrane region" description="Helical" evidence="7">
    <location>
        <begin position="107"/>
        <end position="126"/>
    </location>
</feature>
<keyword evidence="6 7" id="KW-0472">Membrane</keyword>
<name>A0A9D1VCD8_9BACT</name>
<evidence type="ECO:0000256" key="2">
    <source>
        <dbReference type="ARBA" id="ARBA00007977"/>
    </source>
</evidence>
<dbReference type="PANTHER" id="PTHR30106">
    <property type="entry name" value="INNER MEMBRANE PROTEIN YEIH-RELATED"/>
    <property type="match status" value="1"/>
</dbReference>
<feature type="transmembrane region" description="Helical" evidence="7">
    <location>
        <begin position="170"/>
        <end position="188"/>
    </location>
</feature>
<evidence type="ECO:0000256" key="3">
    <source>
        <dbReference type="ARBA" id="ARBA00022475"/>
    </source>
</evidence>
<reference evidence="8" key="1">
    <citation type="journal article" date="2021" name="PeerJ">
        <title>Extensive microbial diversity within the chicken gut microbiome revealed by metagenomics and culture.</title>
        <authorList>
            <person name="Gilroy R."/>
            <person name="Ravi A."/>
            <person name="Getino M."/>
            <person name="Pursley I."/>
            <person name="Horton D.L."/>
            <person name="Alikhan N.F."/>
            <person name="Baker D."/>
            <person name="Gharbi K."/>
            <person name="Hall N."/>
            <person name="Watson M."/>
            <person name="Adriaenssens E.M."/>
            <person name="Foster-Nyarko E."/>
            <person name="Jarju S."/>
            <person name="Secka A."/>
            <person name="Antonio M."/>
            <person name="Oren A."/>
            <person name="Chaudhuri R.R."/>
            <person name="La Ragione R."/>
            <person name="Hildebrand F."/>
            <person name="Pallen M.J."/>
        </authorList>
    </citation>
    <scope>NUCLEOTIDE SEQUENCE</scope>
    <source>
        <strain evidence="8">14975</strain>
    </source>
</reference>
<dbReference type="Proteomes" id="UP000823964">
    <property type="component" value="Unassembled WGS sequence"/>
</dbReference>